<comment type="caution">
    <text evidence="2">The sequence shown here is derived from an EMBL/GenBank/DDBJ whole genome shotgun (WGS) entry which is preliminary data.</text>
</comment>
<organism evidence="2 3">
    <name type="scientific">Folsomia candida</name>
    <name type="common">Springtail</name>
    <dbReference type="NCBI Taxonomy" id="158441"/>
    <lineage>
        <taxon>Eukaryota</taxon>
        <taxon>Metazoa</taxon>
        <taxon>Ecdysozoa</taxon>
        <taxon>Arthropoda</taxon>
        <taxon>Hexapoda</taxon>
        <taxon>Collembola</taxon>
        <taxon>Entomobryomorpha</taxon>
        <taxon>Isotomoidea</taxon>
        <taxon>Isotomidae</taxon>
        <taxon>Proisotominae</taxon>
        <taxon>Folsomia</taxon>
    </lineage>
</organism>
<gene>
    <name evidence="2" type="ORF">Fcan01_20014</name>
</gene>
<dbReference type="AlphaFoldDB" id="A0A226DI35"/>
<protein>
    <submittedName>
        <fullName evidence="2">Uncharacterized protein</fullName>
    </submittedName>
</protein>
<dbReference type="Proteomes" id="UP000198287">
    <property type="component" value="Unassembled WGS sequence"/>
</dbReference>
<keyword evidence="1" id="KW-0812">Transmembrane</keyword>
<evidence type="ECO:0000313" key="2">
    <source>
        <dbReference type="EMBL" id="OXA44913.1"/>
    </source>
</evidence>
<dbReference type="EMBL" id="LNIX01000018">
    <property type="protein sequence ID" value="OXA44913.1"/>
    <property type="molecule type" value="Genomic_DNA"/>
</dbReference>
<reference evidence="2 3" key="1">
    <citation type="submission" date="2015-12" db="EMBL/GenBank/DDBJ databases">
        <title>The genome of Folsomia candida.</title>
        <authorList>
            <person name="Faddeeva A."/>
            <person name="Derks M.F."/>
            <person name="Anvar Y."/>
            <person name="Smit S."/>
            <person name="Van Straalen N."/>
            <person name="Roelofs D."/>
        </authorList>
    </citation>
    <scope>NUCLEOTIDE SEQUENCE [LARGE SCALE GENOMIC DNA]</scope>
    <source>
        <strain evidence="2 3">VU population</strain>
        <tissue evidence="2">Whole body</tissue>
    </source>
</reference>
<sequence length="131" mass="14551">MHVGNYILAGLLIFNHFSKCSDSSRKMDHFKEVVLRGEDITGGQRNLNTEKFSAPTFPICPSNNSSRDARISSHEVFNFLGALPRAMEILGLGILFIRTVAIGTQFPLLYPIFIPLVAILSIGIYFIPIPN</sequence>
<proteinExistence type="predicted"/>
<keyword evidence="1" id="KW-1133">Transmembrane helix</keyword>
<evidence type="ECO:0000313" key="3">
    <source>
        <dbReference type="Proteomes" id="UP000198287"/>
    </source>
</evidence>
<accession>A0A226DI35</accession>
<name>A0A226DI35_FOLCA</name>
<evidence type="ECO:0000256" key="1">
    <source>
        <dbReference type="SAM" id="Phobius"/>
    </source>
</evidence>
<keyword evidence="1" id="KW-0472">Membrane</keyword>
<keyword evidence="3" id="KW-1185">Reference proteome</keyword>
<feature type="transmembrane region" description="Helical" evidence="1">
    <location>
        <begin position="108"/>
        <end position="127"/>
    </location>
</feature>